<accession>A0A5C6SI03</accession>
<keyword evidence="1" id="KW-0540">Nuclease</keyword>
<dbReference type="GO" id="GO:0016787">
    <property type="term" value="F:hydrolase activity"/>
    <property type="evidence" value="ECO:0007669"/>
    <property type="project" value="UniProtKB-KW"/>
</dbReference>
<dbReference type="InterPro" id="IPR016191">
    <property type="entry name" value="Ribonuclease/ribotoxin"/>
</dbReference>
<dbReference type="EMBL" id="VMNF01000012">
    <property type="protein sequence ID" value="TXB98209.1"/>
    <property type="molecule type" value="Genomic_DNA"/>
</dbReference>
<protein>
    <submittedName>
        <fullName evidence="4">Uncharacterized protein</fullName>
    </submittedName>
</protein>
<dbReference type="SUPFAM" id="SSF53933">
    <property type="entry name" value="Microbial ribonucleases"/>
    <property type="match status" value="1"/>
</dbReference>
<reference evidence="4 5" key="1">
    <citation type="submission" date="2019-07" db="EMBL/GenBank/DDBJ databases">
        <title>The First High-Quality Draft Genome Sequence of the Causal Agent of the Current Panama Disease Epidemic.</title>
        <authorList>
            <person name="Warmington R.J."/>
            <person name="Kay W."/>
            <person name="Jeffries A."/>
            <person name="Bebber D."/>
            <person name="Moore K."/>
            <person name="Studholme D.J."/>
        </authorList>
    </citation>
    <scope>NUCLEOTIDE SEQUENCE [LARGE SCALE GENOMIC DNA]</scope>
    <source>
        <strain evidence="4 5">TR4</strain>
    </source>
</reference>
<dbReference type="GO" id="GO:0003723">
    <property type="term" value="F:RNA binding"/>
    <property type="evidence" value="ECO:0007669"/>
    <property type="project" value="InterPro"/>
</dbReference>
<keyword evidence="3" id="KW-0812">Transmembrane</keyword>
<dbReference type="Pfam" id="PF00545">
    <property type="entry name" value="Ribonuclease"/>
    <property type="match status" value="1"/>
</dbReference>
<evidence type="ECO:0000256" key="2">
    <source>
        <dbReference type="ARBA" id="ARBA00022801"/>
    </source>
</evidence>
<dbReference type="AlphaFoldDB" id="A0A5C6SI03"/>
<name>A0A5C6SI03_FUSOC</name>
<organism evidence="4 5">
    <name type="scientific">Fusarium oxysporum f. sp. cubense</name>
    <dbReference type="NCBI Taxonomy" id="61366"/>
    <lineage>
        <taxon>Eukaryota</taxon>
        <taxon>Fungi</taxon>
        <taxon>Dikarya</taxon>
        <taxon>Ascomycota</taxon>
        <taxon>Pezizomycotina</taxon>
        <taxon>Sordariomycetes</taxon>
        <taxon>Hypocreomycetidae</taxon>
        <taxon>Hypocreales</taxon>
        <taxon>Nectriaceae</taxon>
        <taxon>Fusarium</taxon>
        <taxon>Fusarium oxysporum species complex</taxon>
    </lineage>
</organism>
<feature type="transmembrane region" description="Helical" evidence="3">
    <location>
        <begin position="47"/>
        <end position="68"/>
    </location>
</feature>
<evidence type="ECO:0000313" key="4">
    <source>
        <dbReference type="EMBL" id="TXB98209.1"/>
    </source>
</evidence>
<dbReference type="Gene3D" id="3.10.450.30">
    <property type="entry name" value="Microbial ribonucleases"/>
    <property type="match status" value="1"/>
</dbReference>
<evidence type="ECO:0000256" key="3">
    <source>
        <dbReference type="SAM" id="Phobius"/>
    </source>
</evidence>
<proteinExistence type="predicted"/>
<keyword evidence="2" id="KW-0378">Hydrolase</keyword>
<dbReference type="GO" id="GO:0004521">
    <property type="term" value="F:RNA endonuclease activity"/>
    <property type="evidence" value="ECO:0007669"/>
    <property type="project" value="InterPro"/>
</dbReference>
<dbReference type="Proteomes" id="UP000321331">
    <property type="component" value="Unassembled WGS sequence"/>
</dbReference>
<sequence>MDENPHTTYAVFVPCAGDDDAKDYSTATGFILPWHSPGQRRQWQPKWLLCAAIVATVLFFAASTVGLYPGSICSQQGIETASNEHPASLADGSSIGEGFARVQESWDDMSPMEIPGNGVDCPRNTQAFTQAAIQNAYDKGRDCKTSGCHCPEYPKYFGNKGKDDKKVFPGENGPLREFPIFSNGDAYCNQTQVGRFRVVWRGVLTQKEYVGVIEKEFSEGNTYYSACTIQ</sequence>
<gene>
    <name evidence="4" type="ORF">FocTR4_00012347</name>
</gene>
<comment type="caution">
    <text evidence="4">The sequence shown here is derived from an EMBL/GenBank/DDBJ whole genome shotgun (WGS) entry which is preliminary data.</text>
</comment>
<evidence type="ECO:0000256" key="1">
    <source>
        <dbReference type="ARBA" id="ARBA00022722"/>
    </source>
</evidence>
<dbReference type="InterPro" id="IPR000026">
    <property type="entry name" value="N1-like"/>
</dbReference>
<keyword evidence="3" id="KW-0472">Membrane</keyword>
<keyword evidence="3" id="KW-1133">Transmembrane helix</keyword>
<evidence type="ECO:0000313" key="5">
    <source>
        <dbReference type="Proteomes" id="UP000321331"/>
    </source>
</evidence>